<reference evidence="5" key="1">
    <citation type="submission" date="2010-07" db="EMBL/GenBank/DDBJ databases">
        <title>The genome sequence of Gaeumannomyces graminis var. tritici strain R3-111a-1.</title>
        <authorList>
            <consortium name="The Broad Institute Genome Sequencing Platform"/>
            <person name="Ma L.-J."/>
            <person name="Dead R."/>
            <person name="Young S."/>
            <person name="Zeng Q."/>
            <person name="Koehrsen M."/>
            <person name="Alvarado L."/>
            <person name="Berlin A."/>
            <person name="Chapman S.B."/>
            <person name="Chen Z."/>
            <person name="Freedman E."/>
            <person name="Gellesch M."/>
            <person name="Goldberg J."/>
            <person name="Griggs A."/>
            <person name="Gujja S."/>
            <person name="Heilman E.R."/>
            <person name="Heiman D."/>
            <person name="Hepburn T."/>
            <person name="Howarth C."/>
            <person name="Jen D."/>
            <person name="Larson L."/>
            <person name="Mehta T."/>
            <person name="Neiman D."/>
            <person name="Pearson M."/>
            <person name="Roberts A."/>
            <person name="Saif S."/>
            <person name="Shea T."/>
            <person name="Shenoy N."/>
            <person name="Sisk P."/>
            <person name="Stolte C."/>
            <person name="Sykes S."/>
            <person name="Walk T."/>
            <person name="White J."/>
            <person name="Yandava C."/>
            <person name="Haas B."/>
            <person name="Nusbaum C."/>
            <person name="Birren B."/>
        </authorList>
    </citation>
    <scope>NUCLEOTIDE SEQUENCE [LARGE SCALE GENOMIC DNA]</scope>
    <source>
        <strain evidence="5">R3-111a-1</strain>
    </source>
</reference>
<evidence type="ECO:0000313" key="4">
    <source>
        <dbReference type="EnsemblFungi" id="EJT81315"/>
    </source>
</evidence>
<reference evidence="4" key="4">
    <citation type="journal article" date="2015" name="G3 (Bethesda)">
        <title>Genome sequences of three phytopathogenic species of the Magnaporthaceae family of fungi.</title>
        <authorList>
            <person name="Okagaki L.H."/>
            <person name="Nunes C.C."/>
            <person name="Sailsbery J."/>
            <person name="Clay B."/>
            <person name="Brown D."/>
            <person name="John T."/>
            <person name="Oh Y."/>
            <person name="Young N."/>
            <person name="Fitzgerald M."/>
            <person name="Haas B.J."/>
            <person name="Zeng Q."/>
            <person name="Young S."/>
            <person name="Adiconis X."/>
            <person name="Fan L."/>
            <person name="Levin J.Z."/>
            <person name="Mitchell T.K."/>
            <person name="Okubara P.A."/>
            <person name="Farman M.L."/>
            <person name="Kohn L.M."/>
            <person name="Birren B."/>
            <person name="Ma L.-J."/>
            <person name="Dean R.A."/>
        </authorList>
    </citation>
    <scope>NUCLEOTIDE SEQUENCE</scope>
    <source>
        <strain evidence="4">R3-111a-1</strain>
    </source>
</reference>
<gene>
    <name evidence="4" type="primary">20341756</name>
    <name evidence="3" type="ORF">GGTG_01298</name>
</gene>
<dbReference type="Proteomes" id="UP000006039">
    <property type="component" value="Unassembled WGS sequence"/>
</dbReference>
<reference evidence="3" key="3">
    <citation type="submission" date="2010-09" db="EMBL/GenBank/DDBJ databases">
        <title>Annotation of Gaeumannomyces graminis var. tritici R3-111a-1.</title>
        <authorList>
            <consortium name="The Broad Institute Genome Sequencing Platform"/>
            <person name="Ma L.-J."/>
            <person name="Dead R."/>
            <person name="Young S.K."/>
            <person name="Zeng Q."/>
            <person name="Gargeya S."/>
            <person name="Fitzgerald M."/>
            <person name="Haas B."/>
            <person name="Abouelleil A."/>
            <person name="Alvarado L."/>
            <person name="Arachchi H.M."/>
            <person name="Berlin A."/>
            <person name="Brown A."/>
            <person name="Chapman S.B."/>
            <person name="Chen Z."/>
            <person name="Dunbar C."/>
            <person name="Freedman E."/>
            <person name="Gearin G."/>
            <person name="Gellesch M."/>
            <person name="Goldberg J."/>
            <person name="Griggs A."/>
            <person name="Gujja S."/>
            <person name="Heiman D."/>
            <person name="Howarth C."/>
            <person name="Larson L."/>
            <person name="Lui A."/>
            <person name="MacDonald P.J.P."/>
            <person name="Mehta T."/>
            <person name="Montmayeur A."/>
            <person name="Murphy C."/>
            <person name="Neiman D."/>
            <person name="Pearson M."/>
            <person name="Priest M."/>
            <person name="Roberts A."/>
            <person name="Saif S."/>
            <person name="Shea T."/>
            <person name="Shenoy N."/>
            <person name="Sisk P."/>
            <person name="Stolte C."/>
            <person name="Sykes S."/>
            <person name="Yandava C."/>
            <person name="Wortman J."/>
            <person name="Nusbaum C."/>
            <person name="Birren B."/>
        </authorList>
    </citation>
    <scope>NUCLEOTIDE SEQUENCE</scope>
    <source>
        <strain evidence="3">R3-111a-1</strain>
    </source>
</reference>
<dbReference type="RefSeq" id="XP_009217324.1">
    <property type="nucleotide sequence ID" value="XM_009219060.1"/>
</dbReference>
<dbReference type="VEuPathDB" id="FungiDB:GGTG_01298"/>
<feature type="compositionally biased region" description="Gly residues" evidence="1">
    <location>
        <begin position="36"/>
        <end position="82"/>
    </location>
</feature>
<sequence length="82" mass="7414">MRTSTVVILALASSATALNLGLAPVANAILHPRQGNTGGGNAGNGTRNGGGSTGGGNAGNGTRNGGGGTGGGNAGNGTRNGG</sequence>
<proteinExistence type="predicted"/>
<dbReference type="GeneID" id="20341756"/>
<reference evidence="3" key="2">
    <citation type="submission" date="2010-07" db="EMBL/GenBank/DDBJ databases">
        <authorList>
            <consortium name="The Broad Institute Genome Sequencing Platform"/>
            <consortium name="Broad Institute Genome Sequencing Center for Infectious Disease"/>
            <person name="Ma L.-J."/>
            <person name="Dead R."/>
            <person name="Young S."/>
            <person name="Zeng Q."/>
            <person name="Koehrsen M."/>
            <person name="Alvarado L."/>
            <person name="Berlin A."/>
            <person name="Chapman S.B."/>
            <person name="Chen Z."/>
            <person name="Freedman E."/>
            <person name="Gellesch M."/>
            <person name="Goldberg J."/>
            <person name="Griggs A."/>
            <person name="Gujja S."/>
            <person name="Heilman E.R."/>
            <person name="Heiman D."/>
            <person name="Hepburn T."/>
            <person name="Howarth C."/>
            <person name="Jen D."/>
            <person name="Larson L."/>
            <person name="Mehta T."/>
            <person name="Neiman D."/>
            <person name="Pearson M."/>
            <person name="Roberts A."/>
            <person name="Saif S."/>
            <person name="Shea T."/>
            <person name="Shenoy N."/>
            <person name="Sisk P."/>
            <person name="Stolte C."/>
            <person name="Sykes S."/>
            <person name="Walk T."/>
            <person name="White J."/>
            <person name="Yandava C."/>
            <person name="Haas B."/>
            <person name="Nusbaum C."/>
            <person name="Birren B."/>
        </authorList>
    </citation>
    <scope>NUCLEOTIDE SEQUENCE</scope>
    <source>
        <strain evidence="3">R3-111a-1</strain>
    </source>
</reference>
<reference evidence="4" key="5">
    <citation type="submission" date="2018-04" db="UniProtKB">
        <authorList>
            <consortium name="EnsemblFungi"/>
        </authorList>
    </citation>
    <scope>IDENTIFICATION</scope>
    <source>
        <strain evidence="4">R3-111a-1</strain>
    </source>
</reference>
<organism evidence="3">
    <name type="scientific">Gaeumannomyces tritici (strain R3-111a-1)</name>
    <name type="common">Wheat and barley take-all root rot fungus</name>
    <name type="synonym">Gaeumannomyces graminis var. tritici</name>
    <dbReference type="NCBI Taxonomy" id="644352"/>
    <lineage>
        <taxon>Eukaryota</taxon>
        <taxon>Fungi</taxon>
        <taxon>Dikarya</taxon>
        <taxon>Ascomycota</taxon>
        <taxon>Pezizomycotina</taxon>
        <taxon>Sordariomycetes</taxon>
        <taxon>Sordariomycetidae</taxon>
        <taxon>Magnaporthales</taxon>
        <taxon>Magnaporthaceae</taxon>
        <taxon>Gaeumannomyces</taxon>
    </lineage>
</organism>
<feature type="chain" id="PRO_5003816937" evidence="2">
    <location>
        <begin position="18"/>
        <end position="82"/>
    </location>
</feature>
<name>J8V3B2_GAET3</name>
<dbReference type="AlphaFoldDB" id="J8V3B2"/>
<keyword evidence="5" id="KW-1185">Reference proteome</keyword>
<feature type="signal peptide" evidence="2">
    <location>
        <begin position="1"/>
        <end position="17"/>
    </location>
</feature>
<accession>J8V3B2</accession>
<evidence type="ECO:0000313" key="3">
    <source>
        <dbReference type="EMBL" id="EJT81315.1"/>
    </source>
</evidence>
<dbReference type="EMBL" id="GL385395">
    <property type="protein sequence ID" value="EJT81315.1"/>
    <property type="molecule type" value="Genomic_DNA"/>
</dbReference>
<protein>
    <submittedName>
        <fullName evidence="3 4">Uncharacterized protein</fullName>
    </submittedName>
</protein>
<feature type="non-terminal residue" evidence="3">
    <location>
        <position position="1"/>
    </location>
</feature>
<evidence type="ECO:0000256" key="2">
    <source>
        <dbReference type="SAM" id="SignalP"/>
    </source>
</evidence>
<evidence type="ECO:0000313" key="5">
    <source>
        <dbReference type="Proteomes" id="UP000006039"/>
    </source>
</evidence>
<feature type="region of interest" description="Disordered" evidence="1">
    <location>
        <begin position="30"/>
        <end position="82"/>
    </location>
</feature>
<dbReference type="EnsemblFungi" id="EJT81315">
    <property type="protein sequence ID" value="EJT81315"/>
    <property type="gene ID" value="GGTG_01298"/>
</dbReference>
<keyword evidence="2" id="KW-0732">Signal</keyword>
<evidence type="ECO:0000256" key="1">
    <source>
        <dbReference type="SAM" id="MobiDB-lite"/>
    </source>
</evidence>